<organism evidence="1 2">
    <name type="scientific">Pleurotus cornucopiae</name>
    <name type="common">Cornucopia mushroom</name>
    <dbReference type="NCBI Taxonomy" id="5321"/>
    <lineage>
        <taxon>Eukaryota</taxon>
        <taxon>Fungi</taxon>
        <taxon>Dikarya</taxon>
        <taxon>Basidiomycota</taxon>
        <taxon>Agaricomycotina</taxon>
        <taxon>Agaricomycetes</taxon>
        <taxon>Agaricomycetidae</taxon>
        <taxon>Agaricales</taxon>
        <taxon>Pleurotineae</taxon>
        <taxon>Pleurotaceae</taxon>
        <taxon>Pleurotus</taxon>
    </lineage>
</organism>
<sequence>MSTPIPNSTPTATVIPNPNPTTPNYPDDIQWITAYLVIHMLSPGSFWYAYLLWFVMAAIFLLYIFLRWTGSGGYLGARWNKWALRKRTWRGQHALAIAKKRGTRPQPKSLPSNGQIFCMIVLFVAVLLLCFVGPDYIDRSHSSIFARRDGRRPAYSISDFIHLQPQYQINKAWWTSGNRTGVLAFALLPLCVLFALKAPPFALFAIPFTTQFYFDKLSWLHRWSGRLIWMVSALHVLLWSVQLSLDRREGTGVAPYVYIWRYPKFIYGWTAFMTMTALIGLSTSSLRKQYYQVFYACHILLVPLTIIMAALHHPPVWWWCWGALSLWVGERIWRATWWLYNNGFLGSSLGRTSNRTRLDASYPEAQYGGGKRHIYPPLRSSYGMVATEDSPFLSLEGVHSYTPPPGFSYAELLSGSTVRLTFLPPGPLSWAPGQHFLLTIPSISRLDTHPFTAASICDEQASTAAGRALVFYIRAKEGWTKDLWNHVFAMLSHGETHVASEKVPVSEQVPRNGVLLRTLVDGPFGSSIRTQWRQYSTVLVVVGGSGVSFGVSVLQFLALCLAGRDGKYLGGHSGGWGSKDFKVRRVRFVWIIREYSHVQWCASILQHCMTMMPAPSLDVDIFVTNPTTSLPKEAPTTGDIELPNIVFEAASEGGHHPDETGRKRRDSVGSVDSDYHQDDYIDPNPDITTYGDEGSTESGNTVLCEIYTLYLTNFEGDQDIRLPGEAALNKSIRKSGKMRRAKSRMAKKEGVGELVKPMPSTSKGAITQFQASSPDGLLSPTWRTANQTAESLKDTAYRPLSSRPTSPRHSPDPRLQQPSPSPSNVFDGDSEAPPGALQILVDAREMHDISVVSEHARLGKPKLDRILADEVRMARRPVIVATCGPASLNAMVRKEIAKQIDPAKIRGGDMSGFIDLVSEEFDF</sequence>
<evidence type="ECO:0000313" key="1">
    <source>
        <dbReference type="EMBL" id="KAG9226286.1"/>
    </source>
</evidence>
<name>A0ACB7J891_PLECO</name>
<gene>
    <name evidence="1" type="ORF">CCMSSC00406_0003165</name>
</gene>
<dbReference type="Proteomes" id="UP000824881">
    <property type="component" value="Unassembled WGS sequence"/>
</dbReference>
<accession>A0ACB7J891</accession>
<protein>
    <submittedName>
        <fullName evidence="1">Uncharacterized protein</fullName>
    </submittedName>
</protein>
<evidence type="ECO:0000313" key="2">
    <source>
        <dbReference type="Proteomes" id="UP000824881"/>
    </source>
</evidence>
<proteinExistence type="predicted"/>
<dbReference type="EMBL" id="WQMT02000002">
    <property type="protein sequence ID" value="KAG9226286.1"/>
    <property type="molecule type" value="Genomic_DNA"/>
</dbReference>
<comment type="caution">
    <text evidence="1">The sequence shown here is derived from an EMBL/GenBank/DDBJ whole genome shotgun (WGS) entry which is preliminary data.</text>
</comment>
<reference evidence="1 2" key="1">
    <citation type="journal article" date="2021" name="Appl. Environ. Microbiol.">
        <title>Genetic linkage and physical mapping for an oyster mushroom Pleurotus cornucopiae and QTL analysis for the trait cap color.</title>
        <authorList>
            <person name="Zhang Y."/>
            <person name="Gao W."/>
            <person name="Sonnenberg A."/>
            <person name="Chen Q."/>
            <person name="Zhang J."/>
            <person name="Huang C."/>
        </authorList>
    </citation>
    <scope>NUCLEOTIDE SEQUENCE [LARGE SCALE GENOMIC DNA]</scope>
    <source>
        <strain evidence="1">CCMSSC00406</strain>
    </source>
</reference>
<keyword evidence="2" id="KW-1185">Reference proteome</keyword>